<organism evidence="5 6">
    <name type="scientific">Glarea lozoyensis (strain ATCC 20868 / MF5171)</name>
    <dbReference type="NCBI Taxonomy" id="1116229"/>
    <lineage>
        <taxon>Eukaryota</taxon>
        <taxon>Fungi</taxon>
        <taxon>Dikarya</taxon>
        <taxon>Ascomycota</taxon>
        <taxon>Pezizomycotina</taxon>
        <taxon>Leotiomycetes</taxon>
        <taxon>Helotiales</taxon>
        <taxon>Helotiaceae</taxon>
        <taxon>Glarea</taxon>
    </lineage>
</organism>
<keyword evidence="6" id="KW-1185">Reference proteome</keyword>
<dbReference type="InterPro" id="IPR002654">
    <property type="entry name" value="Glyco_trans_25"/>
</dbReference>
<dbReference type="OrthoDB" id="47375at2759"/>
<dbReference type="GeneID" id="19470225"/>
<dbReference type="PANTHER" id="PTHR10730">
    <property type="entry name" value="PROCOLLAGEN-LYSINE,2-OXOGLUTARATE 5-DIOXYGENASE/GLYCOSYLTRANSFERASE 25 FAMILY MEMBER"/>
    <property type="match status" value="1"/>
</dbReference>
<dbReference type="PANTHER" id="PTHR10730:SF53">
    <property type="entry name" value="GLYCOSYLTRANSFERASE 25 FAMILY MEMBER"/>
    <property type="match status" value="1"/>
</dbReference>
<evidence type="ECO:0000256" key="2">
    <source>
        <dbReference type="ARBA" id="ARBA00022676"/>
    </source>
</evidence>
<dbReference type="GO" id="GO:0016740">
    <property type="term" value="F:transferase activity"/>
    <property type="evidence" value="ECO:0007669"/>
    <property type="project" value="UniProtKB-KW"/>
</dbReference>
<dbReference type="KEGG" id="glz:GLAREA_11183"/>
<dbReference type="CDD" id="cd06532">
    <property type="entry name" value="Glyco_transf_25"/>
    <property type="match status" value="1"/>
</dbReference>
<dbReference type="EMBL" id="KE145354">
    <property type="protein sequence ID" value="EPE35484.1"/>
    <property type="molecule type" value="Genomic_DNA"/>
</dbReference>
<dbReference type="InterPro" id="IPR050757">
    <property type="entry name" value="Collagen_mod_GT25"/>
</dbReference>
<evidence type="ECO:0000256" key="1">
    <source>
        <dbReference type="ARBA" id="ARBA00006721"/>
    </source>
</evidence>
<proteinExistence type="inferred from homology"/>
<reference evidence="5 6" key="1">
    <citation type="journal article" date="2013" name="BMC Genomics">
        <title>Genomics-driven discovery of the pneumocandin biosynthetic gene cluster in the fungus Glarea lozoyensis.</title>
        <authorList>
            <person name="Chen L."/>
            <person name="Yue Q."/>
            <person name="Zhang X."/>
            <person name="Xiang M."/>
            <person name="Wang C."/>
            <person name="Li S."/>
            <person name="Che Y."/>
            <person name="Ortiz-Lopez F.J."/>
            <person name="Bills G.F."/>
            <person name="Liu X."/>
            <person name="An Z."/>
        </authorList>
    </citation>
    <scope>NUCLEOTIDE SEQUENCE [LARGE SCALE GENOMIC DNA]</scope>
    <source>
        <strain evidence="6">ATCC 20868 / MF5171</strain>
    </source>
</reference>
<name>S3DEE2_GLAL2</name>
<dbReference type="OMA" id="PPIFAHH"/>
<keyword evidence="2" id="KW-0328">Glycosyltransferase</keyword>
<evidence type="ECO:0000259" key="4">
    <source>
        <dbReference type="Pfam" id="PF01755"/>
    </source>
</evidence>
<gene>
    <name evidence="5" type="ORF">GLAREA_11183</name>
</gene>
<evidence type="ECO:0000313" key="6">
    <source>
        <dbReference type="Proteomes" id="UP000016922"/>
    </source>
</evidence>
<dbReference type="RefSeq" id="XP_008077563.1">
    <property type="nucleotide sequence ID" value="XM_008079372.1"/>
</dbReference>
<dbReference type="eggNOG" id="ENOG502SHN6">
    <property type="taxonomic scope" value="Eukaryota"/>
</dbReference>
<accession>S3DEE2</accession>
<feature type="domain" description="Glycosyl transferase family 25" evidence="4">
    <location>
        <begin position="61"/>
        <end position="165"/>
    </location>
</feature>
<keyword evidence="3" id="KW-0808">Transferase</keyword>
<evidence type="ECO:0000256" key="3">
    <source>
        <dbReference type="ARBA" id="ARBA00022679"/>
    </source>
</evidence>
<protein>
    <recommendedName>
        <fullName evidence="4">Glycosyl transferase family 25 domain-containing protein</fullName>
    </recommendedName>
</protein>
<dbReference type="HOGENOM" id="CLU_032992_1_0_1"/>
<dbReference type="Pfam" id="PF01755">
    <property type="entry name" value="Glyco_transf_25"/>
    <property type="match status" value="1"/>
</dbReference>
<comment type="similarity">
    <text evidence="1">Belongs to the glycosyltransferase 25 family.</text>
</comment>
<evidence type="ECO:0000313" key="5">
    <source>
        <dbReference type="EMBL" id="EPE35484.1"/>
    </source>
</evidence>
<dbReference type="AlphaFoldDB" id="S3DEE2"/>
<sequence>MFSSHHSYRSLVIAGILIALSLLFLTSRLELNLKTPAAVNRLYNKDPKISSAISNATLGFQKLLVINLPSRTDRRDATSLAAAISDLSIEFVNGVDGSSVPEAALPPSGSDKSVKLSKGIRGSWRSHMNALQLVVSQNLSTAVIFEDDVDWDIRLRDQLEHFAKASRILTAGAQDFSTFPVVSSDNPEDAESIHSEVSDNEIAKILFSLPLSYVPSPTKVAPYGDPSNWDVLWLGHCGAGFPRPSGYPDVYDENNLLLTLPDDDTVPQPQYLRAHPFGPLDALAESHPPHTRVYHRASGGALCTVAYAVSQRGARRLLQEYSVTKWSKIWDAELGEWCAGTDSFWKKLGERKCITSQPPIFAHHHPPGGRSNIGGLGGGYATNVESKYLRLSVRMNLQALVRGEGIDGMEDQWPDTE</sequence>
<dbReference type="Proteomes" id="UP000016922">
    <property type="component" value="Unassembled WGS sequence"/>
</dbReference>